<evidence type="ECO:0000313" key="2">
    <source>
        <dbReference type="Proteomes" id="UP001331761"/>
    </source>
</evidence>
<proteinExistence type="predicted"/>
<comment type="caution">
    <text evidence="1">The sequence shown here is derived from an EMBL/GenBank/DDBJ whole genome shotgun (WGS) entry which is preliminary data.</text>
</comment>
<evidence type="ECO:0000313" key="1">
    <source>
        <dbReference type="EMBL" id="KAK5981611.1"/>
    </source>
</evidence>
<dbReference type="Proteomes" id="UP001331761">
    <property type="component" value="Unassembled WGS sequence"/>
</dbReference>
<sequence length="68" mass="8096">MWLQRMATPQIFGNFFPRQALTLIADNLFFRRHLFHHILTLKRSFSGIYMLHIHKSIDYAVHIINLSG</sequence>
<dbReference type="EMBL" id="WIXE01006088">
    <property type="protein sequence ID" value="KAK5981611.1"/>
    <property type="molecule type" value="Genomic_DNA"/>
</dbReference>
<keyword evidence="2" id="KW-1185">Reference proteome</keyword>
<protein>
    <submittedName>
        <fullName evidence="1">Uncharacterized protein</fullName>
    </submittedName>
</protein>
<dbReference type="AlphaFoldDB" id="A0AAN8FLX4"/>
<organism evidence="1 2">
    <name type="scientific">Trichostrongylus colubriformis</name>
    <name type="common">Black scour worm</name>
    <dbReference type="NCBI Taxonomy" id="6319"/>
    <lineage>
        <taxon>Eukaryota</taxon>
        <taxon>Metazoa</taxon>
        <taxon>Ecdysozoa</taxon>
        <taxon>Nematoda</taxon>
        <taxon>Chromadorea</taxon>
        <taxon>Rhabditida</taxon>
        <taxon>Rhabditina</taxon>
        <taxon>Rhabditomorpha</taxon>
        <taxon>Strongyloidea</taxon>
        <taxon>Trichostrongylidae</taxon>
        <taxon>Trichostrongylus</taxon>
    </lineage>
</organism>
<name>A0AAN8FLX4_TRICO</name>
<gene>
    <name evidence="1" type="ORF">GCK32_022511</name>
</gene>
<reference evidence="1 2" key="1">
    <citation type="submission" date="2019-10" db="EMBL/GenBank/DDBJ databases">
        <title>Assembly and Annotation for the nematode Trichostrongylus colubriformis.</title>
        <authorList>
            <person name="Martin J."/>
        </authorList>
    </citation>
    <scope>NUCLEOTIDE SEQUENCE [LARGE SCALE GENOMIC DNA]</scope>
    <source>
        <strain evidence="1">G859</strain>
        <tissue evidence="1">Whole worm</tissue>
    </source>
</reference>
<accession>A0AAN8FLX4</accession>